<evidence type="ECO:0000313" key="3">
    <source>
        <dbReference type="Proteomes" id="UP000001880"/>
    </source>
</evidence>
<dbReference type="STRING" id="502025.Hoch_1159"/>
<evidence type="ECO:0000313" key="2">
    <source>
        <dbReference type="EMBL" id="ACY13729.1"/>
    </source>
</evidence>
<dbReference type="OrthoDB" id="424753at2"/>
<dbReference type="eggNOG" id="ENOG50316GF">
    <property type="taxonomic scope" value="Bacteria"/>
</dbReference>
<feature type="transmembrane region" description="Helical" evidence="1">
    <location>
        <begin position="14"/>
        <end position="38"/>
    </location>
</feature>
<gene>
    <name evidence="2" type="ordered locus">Hoch_1159</name>
</gene>
<dbReference type="AlphaFoldDB" id="D0LS32"/>
<keyword evidence="1" id="KW-0472">Membrane</keyword>
<name>D0LS32_HALO1</name>
<reference evidence="2 3" key="1">
    <citation type="journal article" date="2010" name="Stand. Genomic Sci.">
        <title>Complete genome sequence of Haliangium ochraceum type strain (SMP-2).</title>
        <authorList>
            <consortium name="US DOE Joint Genome Institute (JGI-PGF)"/>
            <person name="Ivanova N."/>
            <person name="Daum C."/>
            <person name="Lang E."/>
            <person name="Abt B."/>
            <person name="Kopitz M."/>
            <person name="Saunders E."/>
            <person name="Lapidus A."/>
            <person name="Lucas S."/>
            <person name="Glavina Del Rio T."/>
            <person name="Nolan M."/>
            <person name="Tice H."/>
            <person name="Copeland A."/>
            <person name="Cheng J.F."/>
            <person name="Chen F."/>
            <person name="Bruce D."/>
            <person name="Goodwin L."/>
            <person name="Pitluck S."/>
            <person name="Mavromatis K."/>
            <person name="Pati A."/>
            <person name="Mikhailova N."/>
            <person name="Chen A."/>
            <person name="Palaniappan K."/>
            <person name="Land M."/>
            <person name="Hauser L."/>
            <person name="Chang Y.J."/>
            <person name="Jeffries C.D."/>
            <person name="Detter J.C."/>
            <person name="Brettin T."/>
            <person name="Rohde M."/>
            <person name="Goker M."/>
            <person name="Bristow J."/>
            <person name="Markowitz V."/>
            <person name="Eisen J.A."/>
            <person name="Hugenholtz P."/>
            <person name="Kyrpides N.C."/>
            <person name="Klenk H.P."/>
        </authorList>
    </citation>
    <scope>NUCLEOTIDE SEQUENCE [LARGE SCALE GENOMIC DNA]</scope>
    <source>
        <strain evidence="3">DSM 14365 / CIP 107738 / JCM 11303 / AJ 13395 / SMP-2</strain>
    </source>
</reference>
<keyword evidence="3" id="KW-1185">Reference proteome</keyword>
<keyword evidence="1" id="KW-1133">Transmembrane helix</keyword>
<dbReference type="HOGENOM" id="CLU_1748753_0_0_7"/>
<proteinExistence type="predicted"/>
<keyword evidence="1" id="KW-0812">Transmembrane</keyword>
<dbReference type="KEGG" id="hoh:Hoch_1159"/>
<protein>
    <submittedName>
        <fullName evidence="2">Uncharacterized protein</fullName>
    </submittedName>
</protein>
<dbReference type="EMBL" id="CP001804">
    <property type="protein sequence ID" value="ACY13729.1"/>
    <property type="molecule type" value="Genomic_DNA"/>
</dbReference>
<sequence>MATFDRSAAQHVNLFPMFNLLLCTLGVLVFILITITIISMGTGKRTAITPMPSAAGREDKEALYLEWTGLDIVAHPSRDALRLQRDVRAMRTWRETFEYFDGALAGTTAGRLIADAADNASSRYIVVLIRPSGFESFINLRGYIESKGIDIGYEPIDDDWIVRMGQGARR</sequence>
<evidence type="ECO:0000256" key="1">
    <source>
        <dbReference type="SAM" id="Phobius"/>
    </source>
</evidence>
<dbReference type="RefSeq" id="WP_012826340.1">
    <property type="nucleotide sequence ID" value="NC_013440.1"/>
</dbReference>
<organism evidence="2 3">
    <name type="scientific">Haliangium ochraceum (strain DSM 14365 / JCM 11303 / SMP-2)</name>
    <dbReference type="NCBI Taxonomy" id="502025"/>
    <lineage>
        <taxon>Bacteria</taxon>
        <taxon>Pseudomonadati</taxon>
        <taxon>Myxococcota</taxon>
        <taxon>Polyangia</taxon>
        <taxon>Haliangiales</taxon>
        <taxon>Kofleriaceae</taxon>
        <taxon>Haliangium</taxon>
    </lineage>
</organism>
<accession>D0LS32</accession>
<dbReference type="Proteomes" id="UP000001880">
    <property type="component" value="Chromosome"/>
</dbReference>